<reference evidence="2 3" key="1">
    <citation type="submission" date="2013-03" db="EMBL/GenBank/DDBJ databases">
        <title>The Genome Sequence of Cladophialophora yegresii CBS 114405.</title>
        <authorList>
            <consortium name="The Broad Institute Genomics Platform"/>
            <person name="Cuomo C."/>
            <person name="de Hoog S."/>
            <person name="Gorbushina A."/>
            <person name="Walker B."/>
            <person name="Young S.K."/>
            <person name="Zeng Q."/>
            <person name="Gargeya S."/>
            <person name="Fitzgerald M."/>
            <person name="Haas B."/>
            <person name="Abouelleil A."/>
            <person name="Allen A.W."/>
            <person name="Alvarado L."/>
            <person name="Arachchi H.M."/>
            <person name="Berlin A.M."/>
            <person name="Chapman S.B."/>
            <person name="Gainer-Dewar J."/>
            <person name="Goldberg J."/>
            <person name="Griggs A."/>
            <person name="Gujja S."/>
            <person name="Hansen M."/>
            <person name="Howarth C."/>
            <person name="Imamovic A."/>
            <person name="Ireland A."/>
            <person name="Larimer J."/>
            <person name="McCowan C."/>
            <person name="Murphy C."/>
            <person name="Pearson M."/>
            <person name="Poon T.W."/>
            <person name="Priest M."/>
            <person name="Roberts A."/>
            <person name="Saif S."/>
            <person name="Shea T."/>
            <person name="Sisk P."/>
            <person name="Sykes S."/>
            <person name="Wortman J."/>
            <person name="Nusbaum C."/>
            <person name="Birren B."/>
        </authorList>
    </citation>
    <scope>NUCLEOTIDE SEQUENCE [LARGE SCALE GENOMIC DNA]</scope>
    <source>
        <strain evidence="2 3">CBS 114405</strain>
    </source>
</reference>
<dbReference type="eggNOG" id="KOG0101">
    <property type="taxonomic scope" value="Eukaryota"/>
</dbReference>
<dbReference type="RefSeq" id="XP_007753514.1">
    <property type="nucleotide sequence ID" value="XM_007755324.1"/>
</dbReference>
<dbReference type="EMBL" id="AMGW01000001">
    <property type="protein sequence ID" value="EXJ64947.1"/>
    <property type="molecule type" value="Genomic_DNA"/>
</dbReference>
<dbReference type="GeneID" id="19175899"/>
<protein>
    <submittedName>
        <fullName evidence="2">Uncharacterized protein</fullName>
    </submittedName>
</protein>
<feature type="region of interest" description="Disordered" evidence="1">
    <location>
        <begin position="140"/>
        <end position="200"/>
    </location>
</feature>
<organism evidence="2 3">
    <name type="scientific">Cladophialophora yegresii CBS 114405</name>
    <dbReference type="NCBI Taxonomy" id="1182544"/>
    <lineage>
        <taxon>Eukaryota</taxon>
        <taxon>Fungi</taxon>
        <taxon>Dikarya</taxon>
        <taxon>Ascomycota</taxon>
        <taxon>Pezizomycotina</taxon>
        <taxon>Eurotiomycetes</taxon>
        <taxon>Chaetothyriomycetidae</taxon>
        <taxon>Chaetothyriales</taxon>
        <taxon>Herpotrichiellaceae</taxon>
        <taxon>Cladophialophora</taxon>
    </lineage>
</organism>
<dbReference type="Gene3D" id="3.30.420.40">
    <property type="match status" value="2"/>
</dbReference>
<name>W9WA07_9EURO</name>
<evidence type="ECO:0000313" key="2">
    <source>
        <dbReference type="EMBL" id="EXJ64947.1"/>
    </source>
</evidence>
<dbReference type="InterPro" id="IPR043129">
    <property type="entry name" value="ATPase_NBD"/>
</dbReference>
<dbReference type="SUPFAM" id="SSF53067">
    <property type="entry name" value="Actin-like ATPase domain"/>
    <property type="match status" value="1"/>
</dbReference>
<dbReference type="Gene3D" id="3.90.640.10">
    <property type="entry name" value="Actin, Chain A, domain 4"/>
    <property type="match status" value="1"/>
</dbReference>
<dbReference type="AlphaFoldDB" id="W9WA07"/>
<gene>
    <name evidence="2" type="ORF">A1O7_01286</name>
</gene>
<dbReference type="PANTHER" id="PTHR42749:SF1">
    <property type="entry name" value="CELL SHAPE-DETERMINING PROTEIN MREB"/>
    <property type="match status" value="1"/>
</dbReference>
<evidence type="ECO:0000313" key="3">
    <source>
        <dbReference type="Proteomes" id="UP000019473"/>
    </source>
</evidence>
<dbReference type="OrthoDB" id="2394218at2759"/>
<proteinExistence type="predicted"/>
<dbReference type="CDD" id="cd10170">
    <property type="entry name" value="ASKHA_NBD_HSP70"/>
    <property type="match status" value="1"/>
</dbReference>
<dbReference type="STRING" id="1182544.W9WA07"/>
<dbReference type="PANTHER" id="PTHR42749">
    <property type="entry name" value="CELL SHAPE-DETERMINING PROTEIN MREB"/>
    <property type="match status" value="1"/>
</dbReference>
<comment type="caution">
    <text evidence="2">The sequence shown here is derived from an EMBL/GenBank/DDBJ whole genome shotgun (WGS) entry which is preliminary data.</text>
</comment>
<evidence type="ECO:0000256" key="1">
    <source>
        <dbReference type="SAM" id="MobiDB-lite"/>
    </source>
</evidence>
<feature type="compositionally biased region" description="Polar residues" evidence="1">
    <location>
        <begin position="174"/>
        <end position="200"/>
    </location>
</feature>
<dbReference type="Proteomes" id="UP000019473">
    <property type="component" value="Unassembled WGS sequence"/>
</dbReference>
<accession>W9WA07</accession>
<sequence>MVEPTAALTVGKPVIEYGFRLASASAEAREAKRYLEQFERELLDLCDLAESTWPYLSNGDRYRVQQVICDAKDSIAAVADANQQSLKDLERAGTLRIYTRVRWTLKDNDAIKLYMPRVQMSYVSLSRCIGTLEAVTRETRATPLRRDGESITDGDMPRFADDRSKRKQRVTIRSRGSTSGRAPNFTAQRPSTAAGAQTPSTSKQRLVVAVDFGMTYTGVSWACDEHQPPQPLYKDWPGSKAGEVHYKIPTLLVYDIMNHGRQRRSYSMIEKLSSWGLLALEDGERYSPNKMNREFFKLFLDDRVLLSQRPEHIDGITHDDVQRWFRDYLGELYQHIESSFESSRPELWQGRVRFVFSVPTAWDPEVVACFKNVISKAGFADGRFQGHTAEVTLTDAQAAAVETVRERRSALKQGEIILVCDAGGGTTDITLLEVASAQDEPLQLDQLDRVNGVVAGAAFIDTDFAEYVAQKLEIINNHCPGLISDIRTVAEMMAASRKFQLNKWSLSAASKRLNVPFKVPIEGLTRGFSHKAADVERGCLIFDPERMAALFDKRLEQIYKILDRQFQSMEQLERTKGRSVRHIVLTGGLGSNLYVKEKLEERYCNSSRVCLRGMTVLTASEPQQAVARGLVVNEMSWIHRESQPQVLRKWISRYSYGFIGKQLFDPNKHLYQDKLDSKNEIARVTGKVWAVNQIIWMIKKGQKLTPNDIMSVPVTRIIDPTKVSRRRRLRFDIVVSDMDGDLPHSTSQPGSERFCTIEADMYKYIDDFDEKKRSWYERGKTHLEAEYELRVNIGPADVTFELWYKDEKLAEQKDLHVAWGDGNSLDMSRRT</sequence>
<dbReference type="VEuPathDB" id="FungiDB:A1O7_01286"/>
<dbReference type="HOGENOM" id="CLU_009958_3_0_1"/>
<feature type="compositionally biased region" description="Basic and acidic residues" evidence="1">
    <location>
        <begin position="140"/>
        <end position="164"/>
    </location>
</feature>
<keyword evidence="3" id="KW-1185">Reference proteome</keyword>